<reference evidence="3 4" key="1">
    <citation type="journal article" date="2019" name="Plant Biotechnol. J.">
        <title>The red bayberry genome and genetic basis of sex determination.</title>
        <authorList>
            <person name="Jia H.M."/>
            <person name="Jia H.J."/>
            <person name="Cai Q.L."/>
            <person name="Wang Y."/>
            <person name="Zhao H.B."/>
            <person name="Yang W.F."/>
            <person name="Wang G.Y."/>
            <person name="Li Y.H."/>
            <person name="Zhan D.L."/>
            <person name="Shen Y.T."/>
            <person name="Niu Q.F."/>
            <person name="Chang L."/>
            <person name="Qiu J."/>
            <person name="Zhao L."/>
            <person name="Xie H.B."/>
            <person name="Fu W.Y."/>
            <person name="Jin J."/>
            <person name="Li X.W."/>
            <person name="Jiao Y."/>
            <person name="Zhou C.C."/>
            <person name="Tu T."/>
            <person name="Chai C.Y."/>
            <person name="Gao J.L."/>
            <person name="Fan L.J."/>
            <person name="van de Weg E."/>
            <person name="Wang J.Y."/>
            <person name="Gao Z.S."/>
        </authorList>
    </citation>
    <scope>NUCLEOTIDE SEQUENCE [LARGE SCALE GENOMIC DNA]</scope>
    <source>
        <tissue evidence="3">Leaves</tissue>
    </source>
</reference>
<dbReference type="PANTHER" id="PTHR22929:SF0">
    <property type="entry name" value="TRANSCRIPTION FACTOR TFIIIB COMPONENT B'' HOMOLOG"/>
    <property type="match status" value="1"/>
</dbReference>
<feature type="compositionally biased region" description="Basic and acidic residues" evidence="1">
    <location>
        <begin position="1132"/>
        <end position="1166"/>
    </location>
</feature>
<dbReference type="InterPro" id="IPR009057">
    <property type="entry name" value="Homeodomain-like_sf"/>
</dbReference>
<evidence type="ECO:0000313" key="3">
    <source>
        <dbReference type="EMBL" id="KAB1207313.1"/>
    </source>
</evidence>
<dbReference type="SUPFAM" id="SSF46689">
    <property type="entry name" value="Homeodomain-like"/>
    <property type="match status" value="1"/>
</dbReference>
<feature type="compositionally biased region" description="Basic residues" evidence="1">
    <location>
        <begin position="900"/>
        <end position="915"/>
    </location>
</feature>
<dbReference type="OrthoDB" id="272624at2759"/>
<feature type="domain" description="SANT" evidence="2">
    <location>
        <begin position="1026"/>
        <end position="1074"/>
    </location>
</feature>
<dbReference type="CDD" id="cd00167">
    <property type="entry name" value="SANT"/>
    <property type="match status" value="1"/>
</dbReference>
<feature type="compositionally biased region" description="Acidic residues" evidence="1">
    <location>
        <begin position="846"/>
        <end position="857"/>
    </location>
</feature>
<dbReference type="GO" id="GO:0001156">
    <property type="term" value="F:TFIIIC-class transcription factor complex binding"/>
    <property type="evidence" value="ECO:0007669"/>
    <property type="project" value="TreeGrafter"/>
</dbReference>
<feature type="compositionally biased region" description="Polar residues" evidence="1">
    <location>
        <begin position="1105"/>
        <end position="1114"/>
    </location>
</feature>
<dbReference type="Gene3D" id="1.10.10.60">
    <property type="entry name" value="Homeodomain-like"/>
    <property type="match status" value="1"/>
</dbReference>
<proteinExistence type="predicted"/>
<organism evidence="3 4">
    <name type="scientific">Morella rubra</name>
    <name type="common">Chinese bayberry</name>
    <dbReference type="NCBI Taxonomy" id="262757"/>
    <lineage>
        <taxon>Eukaryota</taxon>
        <taxon>Viridiplantae</taxon>
        <taxon>Streptophyta</taxon>
        <taxon>Embryophyta</taxon>
        <taxon>Tracheophyta</taxon>
        <taxon>Spermatophyta</taxon>
        <taxon>Magnoliopsida</taxon>
        <taxon>eudicotyledons</taxon>
        <taxon>Gunneridae</taxon>
        <taxon>Pentapetalae</taxon>
        <taxon>rosids</taxon>
        <taxon>fabids</taxon>
        <taxon>Fagales</taxon>
        <taxon>Myricaceae</taxon>
        <taxon>Morella</taxon>
    </lineage>
</organism>
<dbReference type="GO" id="GO:0000126">
    <property type="term" value="C:transcription factor TFIIIB complex"/>
    <property type="evidence" value="ECO:0007669"/>
    <property type="project" value="TreeGrafter"/>
</dbReference>
<sequence length="1181" mass="129544">MEKSSSIARKKRSIMVEASTPVVHIRQLVDEFNDLETLRVWESLETLSRNGCVAEIVKEPIGNDDGWTKVGKGKSSADSSGILGSNLHCRRVANRERGGDTTPLAEVSAIDCQHRVQDTLPSSNRIAKYTQKNDRMLPSYSFRARAGGKFQPKGKLRSRKEVSGSIHSTMITDTKEKAVMLPITSVAKAQPIQPVDIADKELNNSADSSLATSVEEFIKTNEDSFSGVPNFSDTTKPISVNPFSQVLTTSEDVGSLGVILSEVAVSEINSDWQLSCRQAEIEADSGGLDVGPSAAFFPEPKLISTGSDAAPSVHASHAVDHRLKDPFASSLLAPGILGSKKRNNDSSISDDERSFSLEGLSSEVSVIRKVMNSMDDLHSGNDIGDPHSNCEKLAKELDSDPFCDDILDLVTSKSRVGGKFQPNAKSHHKNNTPTSVPSAPSNATEGKSVRLTSTGLDTKEDAQPVVAKNRLPNVNGMYATILETVGSKQPSKDSEGSFSGKRSLELFEASSQLIDGEDARSKDALHAEFATSDITGGWHSCIGILSSEVDSMGFELEPFDDILSDAVTKSSNEDGEGSLCLSEVPALLAVNIKDAKENFGSRACDSVDFSACRTCDAAEPCACPDPHLTQDTVTRKEAAVSNKDGDIQIDNGRSEIEEASVFPGTEGLDFMPEDNISSGLHAGKFRPKPKMKTRRERPSTDISHPEVVSTMHLQAPELVPSGAGFLDEGLVPALPADLAQDYSMRFDGFITSEPTSEIPMDEELRNVAETSNPDGPVLGDILHSEDVPEIPVEADVKARNGEDENGKSSRQLRKRVAFQLIDELVIEANENGGFSAEPPPSNSNMDEGEDEEEDEEYRAESTSQNKKGPRKSQKPEAEHGKPVRKRKKANEAADQSTQKPPKKFAHSTRRSRRRVDKALLETPEDDIDPQKLPIKDLILLAEYKERLAVYILHCHSCDEAVSRERHSSKEAATSKTSSTNLRSHKSFNEESSYTGEENLASEQGRGSDDDQPSYPLINYQSFMDKTPSTRWSKQDTELFYEAVRQFGTDFAMIQQLFPGRTRHQVKLKFKKEERQYPLRLSEALTSRAKDHSHFHMVIEQLQQASQAEQNSNIDDTAGVTGEEEVEEVTAQTKEEVAKPEQDEEVVVKDQEEVDFVEVHSPVKSDASEGDVYDWSQYKSDY</sequence>
<feature type="region of interest" description="Disordered" evidence="1">
    <location>
        <begin position="830"/>
        <end position="929"/>
    </location>
</feature>
<feature type="region of interest" description="Disordered" evidence="1">
    <location>
        <begin position="678"/>
        <end position="702"/>
    </location>
</feature>
<evidence type="ECO:0000256" key="1">
    <source>
        <dbReference type="SAM" id="MobiDB-lite"/>
    </source>
</evidence>
<feature type="region of interest" description="Disordered" evidence="1">
    <location>
        <begin position="417"/>
        <end position="447"/>
    </location>
</feature>
<evidence type="ECO:0000313" key="4">
    <source>
        <dbReference type="Proteomes" id="UP000516437"/>
    </source>
</evidence>
<dbReference type="PANTHER" id="PTHR22929">
    <property type="entry name" value="RNA POLYMERASE III TRANSCRIPTION INITIATION FACTOR B"/>
    <property type="match status" value="1"/>
</dbReference>
<feature type="region of interest" description="Disordered" evidence="1">
    <location>
        <begin position="768"/>
        <end position="788"/>
    </location>
</feature>
<dbReference type="InterPro" id="IPR039467">
    <property type="entry name" value="TFIIIB_B''_Myb"/>
</dbReference>
<feature type="compositionally biased region" description="Basic residues" evidence="1">
    <location>
        <begin position="683"/>
        <end position="695"/>
    </location>
</feature>
<dbReference type="InterPro" id="IPR001005">
    <property type="entry name" value="SANT/Myb"/>
</dbReference>
<comment type="caution">
    <text evidence="3">The sequence shown here is derived from an EMBL/GenBank/DDBJ whole genome shotgun (WGS) entry which is preliminary data.</text>
</comment>
<evidence type="ECO:0000259" key="2">
    <source>
        <dbReference type="PROSITE" id="PS51293"/>
    </source>
</evidence>
<protein>
    <submittedName>
        <fullName evidence="3">Transcription factor TFIIIB component B</fullName>
    </submittedName>
</protein>
<dbReference type="PROSITE" id="PS51293">
    <property type="entry name" value="SANT"/>
    <property type="match status" value="1"/>
</dbReference>
<keyword evidence="4" id="KW-1185">Reference proteome</keyword>
<dbReference type="SMART" id="SM00717">
    <property type="entry name" value="SANT"/>
    <property type="match status" value="1"/>
</dbReference>
<feature type="region of interest" description="Disordered" evidence="1">
    <location>
        <begin position="961"/>
        <end position="1017"/>
    </location>
</feature>
<dbReference type="Pfam" id="PF15963">
    <property type="entry name" value="Myb_DNA-bind_7"/>
    <property type="match status" value="1"/>
</dbReference>
<dbReference type="GO" id="GO:0070898">
    <property type="term" value="P:RNA polymerase III preinitiation complex assembly"/>
    <property type="evidence" value="ECO:0007669"/>
    <property type="project" value="TreeGrafter"/>
</dbReference>
<feature type="region of interest" description="Disordered" evidence="1">
    <location>
        <begin position="1105"/>
        <end position="1181"/>
    </location>
</feature>
<name>A0A6A1V3T3_9ROSI</name>
<feature type="compositionally biased region" description="Polar residues" evidence="1">
    <location>
        <begin position="431"/>
        <end position="447"/>
    </location>
</feature>
<dbReference type="EMBL" id="RXIC02000025">
    <property type="protein sequence ID" value="KAB1207313.1"/>
    <property type="molecule type" value="Genomic_DNA"/>
</dbReference>
<dbReference type="InterPro" id="IPR017884">
    <property type="entry name" value="SANT_dom"/>
</dbReference>
<dbReference type="Proteomes" id="UP000516437">
    <property type="component" value="Chromosome 7"/>
</dbReference>
<gene>
    <name evidence="3" type="ORF">CJ030_MR7G011634</name>
</gene>
<dbReference type="AlphaFoldDB" id="A0A6A1V3T3"/>
<accession>A0A6A1V3T3</accession>
<feature type="compositionally biased region" description="Low complexity" evidence="1">
    <location>
        <begin position="970"/>
        <end position="979"/>
    </location>
</feature>